<dbReference type="SUPFAM" id="SSF52540">
    <property type="entry name" value="P-loop containing nucleoside triphosphate hydrolases"/>
    <property type="match status" value="1"/>
</dbReference>
<dbReference type="AlphaFoldDB" id="A0A0F3GJF5"/>
<gene>
    <name evidence="1" type="ORF">MBAV_005848</name>
</gene>
<name>A0A0F3GJF5_9BACT</name>
<dbReference type="InterPro" id="IPR027417">
    <property type="entry name" value="P-loop_NTPase"/>
</dbReference>
<dbReference type="Gene3D" id="3.40.50.300">
    <property type="entry name" value="P-loop containing nucleotide triphosphate hydrolases"/>
    <property type="match status" value="1"/>
</dbReference>
<accession>A0A0F3GJF5</accession>
<comment type="caution">
    <text evidence="1">The sequence shown here is derived from an EMBL/GenBank/DDBJ whole genome shotgun (WGS) entry which is preliminary data.</text>
</comment>
<protein>
    <submittedName>
        <fullName evidence="1">ATPase domain protein, prokaryote domain protein</fullName>
    </submittedName>
</protein>
<proteinExistence type="predicted"/>
<dbReference type="Proteomes" id="UP000033423">
    <property type="component" value="Unassembled WGS sequence"/>
</dbReference>
<organism evidence="1 2">
    <name type="scientific">Candidatus Magnetobacterium bavaricum</name>
    <dbReference type="NCBI Taxonomy" id="29290"/>
    <lineage>
        <taxon>Bacteria</taxon>
        <taxon>Pseudomonadati</taxon>
        <taxon>Nitrospirota</taxon>
        <taxon>Thermodesulfovibrionia</taxon>
        <taxon>Thermodesulfovibrionales</taxon>
        <taxon>Candidatus Magnetobacteriaceae</taxon>
        <taxon>Candidatus Magnetobacterium</taxon>
    </lineage>
</organism>
<keyword evidence="2" id="KW-1185">Reference proteome</keyword>
<reference evidence="1 2" key="1">
    <citation type="submission" date="2015-02" db="EMBL/GenBank/DDBJ databases">
        <title>Single-cell genomics of uncultivated deep-branching MTB reveals a conserved set of magnetosome genes.</title>
        <authorList>
            <person name="Kolinko S."/>
            <person name="Richter M."/>
            <person name="Glockner F.O."/>
            <person name="Brachmann A."/>
            <person name="Schuler D."/>
        </authorList>
    </citation>
    <scope>NUCLEOTIDE SEQUENCE [LARGE SCALE GENOMIC DNA]</scope>
    <source>
        <strain evidence="1">TM-1</strain>
    </source>
</reference>
<sequence>MVEPNWNTFKAKFNGKEPSAFEWFCYLLFCKEYKRNIGIAGYKNHPGIEKSPIYENGEWVGFQAKFYETPLSTHEKDFISSIDTAKSRHPELTKILFYIHKDFGQHPTETEPGYKTKIETHAKNKGVSVEWKYNENFFKSPFVCVDNHHIARYFFSFDGSIIDFISGLRDHTEEILYWIHSEITFNGSTIKINRTNIIENLKANLKESPIVALSGEAGVGKTALIKDFHKEVKDKIPFFVFNATEFDILNVKELFKYYGGFTLSDLAKELPYEDEKYIVIDSAEKLLDIENQGVFKKFISDSLKDRWKIILTTKSIYLDGF</sequence>
<evidence type="ECO:0000313" key="2">
    <source>
        <dbReference type="Proteomes" id="UP000033423"/>
    </source>
</evidence>
<dbReference type="EMBL" id="LACI01002477">
    <property type="protein sequence ID" value="KJU81957.1"/>
    <property type="molecule type" value="Genomic_DNA"/>
</dbReference>
<evidence type="ECO:0000313" key="1">
    <source>
        <dbReference type="EMBL" id="KJU81957.1"/>
    </source>
</evidence>